<evidence type="ECO:0000256" key="10">
    <source>
        <dbReference type="SAM" id="MobiDB-lite"/>
    </source>
</evidence>
<feature type="domain" description="C2H2-type" evidence="11">
    <location>
        <begin position="298"/>
        <end position="325"/>
    </location>
</feature>
<keyword evidence="4 9" id="KW-0863">Zinc-finger</keyword>
<dbReference type="InterPro" id="IPR013087">
    <property type="entry name" value="Znf_C2H2_type"/>
</dbReference>
<evidence type="ECO:0000256" key="7">
    <source>
        <dbReference type="ARBA" id="ARBA00023163"/>
    </source>
</evidence>
<dbReference type="HOGENOM" id="CLU_748150_0_0_1"/>
<evidence type="ECO:0000259" key="11">
    <source>
        <dbReference type="PROSITE" id="PS50157"/>
    </source>
</evidence>
<evidence type="ECO:0000313" key="13">
    <source>
        <dbReference type="Proteomes" id="UP000005220"/>
    </source>
</evidence>
<dbReference type="PROSITE" id="PS50157">
    <property type="entry name" value="ZINC_FINGER_C2H2_2"/>
    <property type="match status" value="2"/>
</dbReference>
<protein>
    <recommendedName>
        <fullName evidence="11">C2H2-type domain-containing protein</fullName>
    </recommendedName>
</protein>
<dbReference type="AlphaFoldDB" id="H2ASF6"/>
<keyword evidence="6" id="KW-0805">Transcription regulation</keyword>
<dbReference type="eggNOG" id="KOG1721">
    <property type="taxonomic scope" value="Eukaryota"/>
</dbReference>
<feature type="compositionally biased region" description="Basic and acidic residues" evidence="10">
    <location>
        <begin position="41"/>
        <end position="55"/>
    </location>
</feature>
<dbReference type="PANTHER" id="PTHR46179:SF13">
    <property type="entry name" value="C2H2-TYPE DOMAIN-CONTAINING PROTEIN"/>
    <property type="match status" value="1"/>
</dbReference>
<keyword evidence="13" id="KW-1185">Reference proteome</keyword>
<evidence type="ECO:0000256" key="6">
    <source>
        <dbReference type="ARBA" id="ARBA00023015"/>
    </source>
</evidence>
<keyword evidence="7" id="KW-0804">Transcription</keyword>
<dbReference type="Pfam" id="PF00096">
    <property type="entry name" value="zf-C2H2"/>
    <property type="match status" value="2"/>
</dbReference>
<dbReference type="PANTHER" id="PTHR46179">
    <property type="entry name" value="ZINC FINGER PROTEIN"/>
    <property type="match status" value="1"/>
</dbReference>
<proteinExistence type="predicted"/>
<dbReference type="GO" id="GO:0006357">
    <property type="term" value="P:regulation of transcription by RNA polymerase II"/>
    <property type="evidence" value="ECO:0007669"/>
    <property type="project" value="TreeGrafter"/>
</dbReference>
<dbReference type="InterPro" id="IPR036236">
    <property type="entry name" value="Znf_C2H2_sf"/>
</dbReference>
<dbReference type="KEGG" id="kaf:KAFR_0C03140"/>
<dbReference type="SMART" id="SM00355">
    <property type="entry name" value="ZnF_C2H2"/>
    <property type="match status" value="2"/>
</dbReference>
<dbReference type="FunFam" id="3.30.160.60:FF:000594">
    <property type="entry name" value="Transcription factor HIVEP2"/>
    <property type="match status" value="1"/>
</dbReference>
<evidence type="ECO:0000313" key="12">
    <source>
        <dbReference type="EMBL" id="CCF57306.1"/>
    </source>
</evidence>
<dbReference type="PROSITE" id="PS00028">
    <property type="entry name" value="ZINC_FINGER_C2H2_1"/>
    <property type="match status" value="2"/>
</dbReference>
<feature type="compositionally biased region" description="Basic and acidic residues" evidence="10">
    <location>
        <begin position="18"/>
        <end position="30"/>
    </location>
</feature>
<dbReference type="InParanoid" id="H2ASF6"/>
<gene>
    <name evidence="12" type="primary">KAFR0C03140</name>
    <name evidence="12" type="ORF">KAFR_0C03140</name>
</gene>
<feature type="compositionally biased region" description="Basic and acidic residues" evidence="10">
    <location>
        <begin position="352"/>
        <end position="370"/>
    </location>
</feature>
<name>H2ASF6_KAZAF</name>
<keyword evidence="5" id="KW-0862">Zinc</keyword>
<dbReference type="GeneID" id="13885225"/>
<evidence type="ECO:0000256" key="4">
    <source>
        <dbReference type="ARBA" id="ARBA00022771"/>
    </source>
</evidence>
<evidence type="ECO:0000256" key="8">
    <source>
        <dbReference type="ARBA" id="ARBA00023242"/>
    </source>
</evidence>
<reference evidence="12 13" key="1">
    <citation type="journal article" date="2011" name="Proc. Natl. Acad. Sci. U.S.A.">
        <title>Evolutionary erosion of yeast sex chromosomes by mating-type switching accidents.</title>
        <authorList>
            <person name="Gordon J.L."/>
            <person name="Armisen D."/>
            <person name="Proux-Wera E."/>
            <person name="Oheigeartaigh S.S."/>
            <person name="Byrne K.P."/>
            <person name="Wolfe K.H."/>
        </authorList>
    </citation>
    <scope>NUCLEOTIDE SEQUENCE [LARGE SCALE GENOMIC DNA]</scope>
    <source>
        <strain evidence="13">ATCC 22294 / BCRC 22015 / CBS 2517 / CECT 1963 / NBRC 1671 / NRRL Y-8276</strain>
    </source>
</reference>
<evidence type="ECO:0000256" key="9">
    <source>
        <dbReference type="PROSITE-ProRule" id="PRU00042"/>
    </source>
</evidence>
<dbReference type="GO" id="GO:0005634">
    <property type="term" value="C:nucleus"/>
    <property type="evidence" value="ECO:0007669"/>
    <property type="project" value="UniProtKB-SubCell"/>
</dbReference>
<feature type="region of interest" description="Disordered" evidence="10">
    <location>
        <begin position="13"/>
        <end position="91"/>
    </location>
</feature>
<dbReference type="EMBL" id="HE650823">
    <property type="protein sequence ID" value="CCF57306.1"/>
    <property type="molecule type" value="Genomic_DNA"/>
</dbReference>
<dbReference type="FunCoup" id="H2ASF6">
    <property type="interactions" value="90"/>
</dbReference>
<dbReference type="Proteomes" id="UP000005220">
    <property type="component" value="Chromosome 3"/>
</dbReference>
<comment type="subcellular location">
    <subcellularLocation>
        <location evidence="1">Nucleus</location>
    </subcellularLocation>
</comment>
<evidence type="ECO:0000256" key="1">
    <source>
        <dbReference type="ARBA" id="ARBA00004123"/>
    </source>
</evidence>
<feature type="compositionally biased region" description="Low complexity" evidence="10">
    <location>
        <begin position="57"/>
        <end position="68"/>
    </location>
</feature>
<sequence length="370" mass="41844">MNSVMASYYKTLDSQETVPREPHRMSHTIKDSINSSNDNIPFDRRTSTISDHNKNDSIILPPISSIIPNQTSTSNEKKDIIYSSPSDKPNNSMINTSMEQAVQTPRSMVQSKELSSQSLTQDFNNNNNTMKYYQRDSIASPYSNPLQQPIQMVPAYGLHLQQDPQQQGRFFHVYSQPTVPIEAQLPQLQIQQQQALQAQAQYQQMSQQGQYPIRIRPTHDPHRMSPSEPYLYGQSGYFITPTNSVNRAATMGNIPHQQATTVIPDVQRQAQFSNVYPSGLPTPATIQSNLSLAIRLRKQCPVCGKICSRPSTLKTHYLIHTGDTPFKCPWKGCTKSFNVKSNMLRHFKSHEKKAASKKETEGLHDSFESS</sequence>
<feature type="domain" description="C2H2-type" evidence="11">
    <location>
        <begin position="326"/>
        <end position="355"/>
    </location>
</feature>
<keyword evidence="2" id="KW-0479">Metal-binding</keyword>
<dbReference type="GO" id="GO:0008270">
    <property type="term" value="F:zinc ion binding"/>
    <property type="evidence" value="ECO:0007669"/>
    <property type="project" value="UniProtKB-KW"/>
</dbReference>
<dbReference type="Gene3D" id="3.30.160.60">
    <property type="entry name" value="Classic Zinc Finger"/>
    <property type="match status" value="2"/>
</dbReference>
<dbReference type="SUPFAM" id="SSF57667">
    <property type="entry name" value="beta-beta-alpha zinc fingers"/>
    <property type="match status" value="1"/>
</dbReference>
<feature type="region of interest" description="Disordered" evidence="10">
    <location>
        <begin position="350"/>
        <end position="370"/>
    </location>
</feature>
<organism evidence="12 13">
    <name type="scientific">Kazachstania africana (strain ATCC 22294 / BCRC 22015 / CBS 2517 / CECT 1963 / NBRC 1671 / NRRL Y-8276)</name>
    <name type="common">Yeast</name>
    <name type="synonym">Kluyveromyces africanus</name>
    <dbReference type="NCBI Taxonomy" id="1071382"/>
    <lineage>
        <taxon>Eukaryota</taxon>
        <taxon>Fungi</taxon>
        <taxon>Dikarya</taxon>
        <taxon>Ascomycota</taxon>
        <taxon>Saccharomycotina</taxon>
        <taxon>Saccharomycetes</taxon>
        <taxon>Saccharomycetales</taxon>
        <taxon>Saccharomycetaceae</taxon>
        <taxon>Kazachstania</taxon>
    </lineage>
</organism>
<evidence type="ECO:0000256" key="2">
    <source>
        <dbReference type="ARBA" id="ARBA00022723"/>
    </source>
</evidence>
<keyword evidence="3" id="KW-0677">Repeat</keyword>
<evidence type="ECO:0000256" key="3">
    <source>
        <dbReference type="ARBA" id="ARBA00022737"/>
    </source>
</evidence>
<dbReference type="OrthoDB" id="6077919at2759"/>
<accession>H2ASF6</accession>
<evidence type="ECO:0000256" key="5">
    <source>
        <dbReference type="ARBA" id="ARBA00022833"/>
    </source>
</evidence>
<dbReference type="RefSeq" id="XP_003956441.1">
    <property type="nucleotide sequence ID" value="XM_003956392.1"/>
</dbReference>
<keyword evidence="8" id="KW-0539">Nucleus</keyword>
<dbReference type="InterPro" id="IPR051061">
    <property type="entry name" value="Zinc_finger_trans_reg"/>
</dbReference>